<dbReference type="Proteomes" id="UP000744032">
    <property type="component" value="Unassembled WGS sequence"/>
</dbReference>
<name>A0ABX1IFF9_STRGB</name>
<comment type="caution">
    <text evidence="1">The sequence shown here is derived from an EMBL/GenBank/DDBJ whole genome shotgun (WGS) entry which is preliminary data.</text>
</comment>
<organism evidence="1 2">
    <name type="scientific">Streptomyces galbus</name>
    <dbReference type="NCBI Taxonomy" id="33898"/>
    <lineage>
        <taxon>Bacteria</taxon>
        <taxon>Bacillati</taxon>
        <taxon>Actinomycetota</taxon>
        <taxon>Actinomycetes</taxon>
        <taxon>Kitasatosporales</taxon>
        <taxon>Streptomycetaceae</taxon>
        <taxon>Streptomyces</taxon>
    </lineage>
</organism>
<dbReference type="EMBL" id="JAAXMD010000006">
    <property type="protein sequence ID" value="NKQ23211.1"/>
    <property type="molecule type" value="Genomic_DNA"/>
</dbReference>
<proteinExistence type="predicted"/>
<reference evidence="1 2" key="1">
    <citation type="submission" date="2020-04" db="EMBL/GenBank/DDBJ databases">
        <title>Genome sequence of Streptomyces galbus strain I339.</title>
        <authorList>
            <person name="Silva E.A.N."/>
            <person name="Merces M."/>
            <person name="Castelo Branco A.P.O.T."/>
            <person name="Vasconcelos P.C."/>
            <person name="Costa N.P."/>
            <person name="Marinho G.C.S."/>
            <person name="Oliveira C.J.B."/>
            <person name="Araujo D."/>
            <person name="Rodrigues Junior V.S."/>
            <person name="Almeida R."/>
            <person name="Silva Filho U.R."/>
            <person name="Andrade A.S.A."/>
            <person name="Cibulski S.P."/>
        </authorList>
    </citation>
    <scope>NUCLEOTIDE SEQUENCE [LARGE SCALE GENOMIC DNA]</scope>
    <source>
        <strain evidence="1 2">I339</strain>
    </source>
</reference>
<sequence>MTETTGLRVLARELLSTLPRLVGADAGRMAHEIRQALAVPGDEALRRLLAADDRLATWVRARLGGEDEYRALPSGYQAPTNQMLPAGVSGATLFTCQTADCSAPDSFLRRSLRQQVPYCRSCHCLLSKAPS</sequence>
<keyword evidence="2" id="KW-1185">Reference proteome</keyword>
<dbReference type="RefSeq" id="WP_168372021.1">
    <property type="nucleotide sequence ID" value="NZ_JAAXMD010000006.1"/>
</dbReference>
<evidence type="ECO:0000313" key="1">
    <source>
        <dbReference type="EMBL" id="NKQ23211.1"/>
    </source>
</evidence>
<evidence type="ECO:0000313" key="2">
    <source>
        <dbReference type="Proteomes" id="UP000744032"/>
    </source>
</evidence>
<accession>A0ABX1IFF9</accession>
<gene>
    <name evidence="1" type="ORF">HF200_01720</name>
</gene>
<protein>
    <submittedName>
        <fullName evidence="1">Uncharacterized protein</fullName>
    </submittedName>
</protein>